<proteinExistence type="predicted"/>
<protein>
    <submittedName>
        <fullName evidence="2">Uncharacterized protein</fullName>
    </submittedName>
</protein>
<keyword evidence="3" id="KW-1185">Reference proteome</keyword>
<organism evidence="2 3">
    <name type="scientific">Polyplax serrata</name>
    <name type="common">Common mouse louse</name>
    <dbReference type="NCBI Taxonomy" id="468196"/>
    <lineage>
        <taxon>Eukaryota</taxon>
        <taxon>Metazoa</taxon>
        <taxon>Ecdysozoa</taxon>
        <taxon>Arthropoda</taxon>
        <taxon>Hexapoda</taxon>
        <taxon>Insecta</taxon>
        <taxon>Pterygota</taxon>
        <taxon>Neoptera</taxon>
        <taxon>Paraneoptera</taxon>
        <taxon>Psocodea</taxon>
        <taxon>Troctomorpha</taxon>
        <taxon>Phthiraptera</taxon>
        <taxon>Anoplura</taxon>
        <taxon>Polyplacidae</taxon>
        <taxon>Polyplax</taxon>
    </lineage>
</organism>
<feature type="region of interest" description="Disordered" evidence="1">
    <location>
        <begin position="177"/>
        <end position="230"/>
    </location>
</feature>
<feature type="compositionally biased region" description="Basic and acidic residues" evidence="1">
    <location>
        <begin position="187"/>
        <end position="207"/>
    </location>
</feature>
<dbReference type="EMBL" id="JAWJWF010000001">
    <property type="protein sequence ID" value="KAK6640241.1"/>
    <property type="molecule type" value="Genomic_DNA"/>
</dbReference>
<dbReference type="Proteomes" id="UP001359485">
    <property type="component" value="Unassembled WGS sequence"/>
</dbReference>
<gene>
    <name evidence="2" type="ORF">RUM44_011927</name>
</gene>
<feature type="compositionally biased region" description="Polar residues" evidence="1">
    <location>
        <begin position="177"/>
        <end position="186"/>
    </location>
</feature>
<comment type="caution">
    <text evidence="2">The sequence shown here is derived from an EMBL/GenBank/DDBJ whole genome shotgun (WGS) entry which is preliminary data.</text>
</comment>
<evidence type="ECO:0000313" key="2">
    <source>
        <dbReference type="EMBL" id="KAK6640241.1"/>
    </source>
</evidence>
<sequence>MEPTNGLYTDEGLREEKRYVVIVPTPLGQLAEGQQIVRDSHLFGARPKHSDIFDNSDESFFILPFGRHHNKKDVPSVVEVEVGDSDEDESSSFFPTYFRPLFFNPFSFMNFGFSDFFTKPSFMDSLVPKGIPDAAVKNSTSTTKVVDGHKIVVNDTVYENEKNGAVYRIQVVEILPTDSQETPNQKGSDEKTDKSSEEKTEEKHEVTSTEGQETKVTATEEVKPDQNSEDNEINREEILTFNPHYEFQDKKGHINKRDSGDLSGDIRVNRLASENARRGGLFMIPPEVEVFDSVNYDQVSDKYQQQEIIDPYENQAIVEPKF</sequence>
<accession>A0ABR1B9W2</accession>
<name>A0ABR1B9W2_POLSC</name>
<reference evidence="2 3" key="1">
    <citation type="submission" date="2023-09" db="EMBL/GenBank/DDBJ databases">
        <title>Genomes of two closely related lineages of the louse Polyplax serrata with different host specificities.</title>
        <authorList>
            <person name="Martinu J."/>
            <person name="Tarabai H."/>
            <person name="Stefka J."/>
            <person name="Hypsa V."/>
        </authorList>
    </citation>
    <scope>NUCLEOTIDE SEQUENCE [LARGE SCALE GENOMIC DNA]</scope>
    <source>
        <strain evidence="2">98ZLc_SE</strain>
    </source>
</reference>
<feature type="compositionally biased region" description="Basic and acidic residues" evidence="1">
    <location>
        <begin position="218"/>
        <end position="230"/>
    </location>
</feature>
<evidence type="ECO:0000256" key="1">
    <source>
        <dbReference type="SAM" id="MobiDB-lite"/>
    </source>
</evidence>
<evidence type="ECO:0000313" key="3">
    <source>
        <dbReference type="Proteomes" id="UP001359485"/>
    </source>
</evidence>